<feature type="compositionally biased region" description="Basic and acidic residues" evidence="1">
    <location>
        <begin position="363"/>
        <end position="379"/>
    </location>
</feature>
<organism evidence="2 3">
    <name type="scientific">Ramalina farinacea</name>
    <dbReference type="NCBI Taxonomy" id="258253"/>
    <lineage>
        <taxon>Eukaryota</taxon>
        <taxon>Fungi</taxon>
        <taxon>Dikarya</taxon>
        <taxon>Ascomycota</taxon>
        <taxon>Pezizomycotina</taxon>
        <taxon>Lecanoromycetes</taxon>
        <taxon>OSLEUM clade</taxon>
        <taxon>Lecanoromycetidae</taxon>
        <taxon>Lecanorales</taxon>
        <taxon>Lecanorineae</taxon>
        <taxon>Ramalinaceae</taxon>
        <taxon>Ramalina</taxon>
    </lineage>
</organism>
<dbReference type="AlphaFoldDB" id="A0AA43QUU6"/>
<dbReference type="EMBL" id="JAPUFD010000022">
    <property type="protein sequence ID" value="MDI1493018.1"/>
    <property type="molecule type" value="Genomic_DNA"/>
</dbReference>
<feature type="compositionally biased region" description="Polar residues" evidence="1">
    <location>
        <begin position="233"/>
        <end position="242"/>
    </location>
</feature>
<feature type="compositionally biased region" description="Basic and acidic residues" evidence="1">
    <location>
        <begin position="456"/>
        <end position="475"/>
    </location>
</feature>
<comment type="caution">
    <text evidence="2">The sequence shown here is derived from an EMBL/GenBank/DDBJ whole genome shotgun (WGS) entry which is preliminary data.</text>
</comment>
<feature type="compositionally biased region" description="Basic and acidic residues" evidence="1">
    <location>
        <begin position="273"/>
        <end position="282"/>
    </location>
</feature>
<evidence type="ECO:0000313" key="3">
    <source>
        <dbReference type="Proteomes" id="UP001161017"/>
    </source>
</evidence>
<name>A0AA43QUU6_9LECA</name>
<proteinExistence type="predicted"/>
<evidence type="ECO:0000256" key="1">
    <source>
        <dbReference type="SAM" id="MobiDB-lite"/>
    </source>
</evidence>
<feature type="compositionally biased region" description="Basic and acidic residues" evidence="1">
    <location>
        <begin position="243"/>
        <end position="254"/>
    </location>
</feature>
<feature type="compositionally biased region" description="Polar residues" evidence="1">
    <location>
        <begin position="407"/>
        <end position="417"/>
    </location>
</feature>
<feature type="compositionally biased region" description="Acidic residues" evidence="1">
    <location>
        <begin position="222"/>
        <end position="232"/>
    </location>
</feature>
<accession>A0AA43QUU6</accession>
<dbReference type="Proteomes" id="UP001161017">
    <property type="component" value="Unassembled WGS sequence"/>
</dbReference>
<feature type="region of interest" description="Disordered" evidence="1">
    <location>
        <begin position="215"/>
        <end position="569"/>
    </location>
</feature>
<keyword evidence="3" id="KW-1185">Reference proteome</keyword>
<sequence length="569" mass="64264">MGRGFLANLHGFPGVDRPAPEPEVFHRFRLSLRTDILTFIMVGCAHMEPYCPGMAFLTKDQKDRTDREKSFTRDMDELADTLNFKESLVQLSPLEMIDIYHYLLDNPLDTGAIAERWAEICSFFNAGEADKSVNNVLVYQEATYEEHQEMLVQQHATFIDLRLGHGAARPYDKCLRSYFKEVGSFHGTLLHEPHAGKCVMDDMDLIKKSMRATPEDYRQAEEDGLLDSEQSEDSWPSRASSLRQEDDERIKEEALIGNGKFKGRSLRRASSVRSEDHQRAEEGSNGNERVMGPSRSRASTVRAENHQRANDEGLIGHERYKDCSPSGASSVRSGNHQQAKDEELPGCERYLDHPTSRESSVQPEDHQRANDDGLTDYERYLALSLSQATSMRSNRTGRTDSIHTKVSRQASSTTQKPRNSRLFSDLLRGADEVTNLTRSFSMTTPRPHAKGKRHSRTEDKTKLITSSERGRRLTPDSRSTTGKDTPDPGPSSYREDSSNIPEYYLRSLSLRDGRPDMLGETSRASSDRGATISSDDTLHSRGGRGRRQLTPTSDDEESSGKQQRYCARR</sequence>
<feature type="compositionally biased region" description="Polar residues" evidence="1">
    <location>
        <begin position="384"/>
        <end position="396"/>
    </location>
</feature>
<reference evidence="2" key="1">
    <citation type="journal article" date="2023" name="Genome Biol. Evol.">
        <title>First Whole Genome Sequence and Flow Cytometry Genome Size Data for the Lichen-Forming Fungus Ramalina farinacea (Ascomycota).</title>
        <authorList>
            <person name="Llewellyn T."/>
            <person name="Mian S."/>
            <person name="Hill R."/>
            <person name="Leitch I.J."/>
            <person name="Gaya E."/>
        </authorList>
    </citation>
    <scope>NUCLEOTIDE SEQUENCE</scope>
    <source>
        <strain evidence="2">LIQ254RAFAR</strain>
    </source>
</reference>
<feature type="compositionally biased region" description="Polar residues" evidence="1">
    <location>
        <begin position="326"/>
        <end position="337"/>
    </location>
</feature>
<protein>
    <submittedName>
        <fullName evidence="2">Uncharacterized protein</fullName>
    </submittedName>
</protein>
<feature type="compositionally biased region" description="Basic and acidic residues" evidence="1">
    <location>
        <begin position="303"/>
        <end position="322"/>
    </location>
</feature>
<feature type="compositionally biased region" description="Polar residues" evidence="1">
    <location>
        <begin position="434"/>
        <end position="444"/>
    </location>
</feature>
<gene>
    <name evidence="2" type="ORF">OHK93_004802</name>
</gene>
<evidence type="ECO:0000313" key="2">
    <source>
        <dbReference type="EMBL" id="MDI1493018.1"/>
    </source>
</evidence>